<organism evidence="1 2">
    <name type="scientific">Clostridium argentinense CDC 2741</name>
    <dbReference type="NCBI Taxonomy" id="1418104"/>
    <lineage>
        <taxon>Bacteria</taxon>
        <taxon>Bacillati</taxon>
        <taxon>Bacillota</taxon>
        <taxon>Clostridia</taxon>
        <taxon>Eubacteriales</taxon>
        <taxon>Clostridiaceae</taxon>
        <taxon>Clostridium</taxon>
    </lineage>
</organism>
<dbReference type="RefSeq" id="WP_039630041.1">
    <property type="nucleotide sequence ID" value="NZ_AYSO01000011.1"/>
</dbReference>
<proteinExistence type="predicted"/>
<accession>A0A0C1RD23</accession>
<evidence type="ECO:0000313" key="2">
    <source>
        <dbReference type="Proteomes" id="UP000031366"/>
    </source>
</evidence>
<reference evidence="1 2" key="1">
    <citation type="journal article" date="2015" name="Infect. Genet. Evol.">
        <title>Genomic sequences of six botulinum neurotoxin-producing strains representing three clostridial species illustrate the mobility and diversity of botulinum neurotoxin genes.</title>
        <authorList>
            <person name="Smith T.J."/>
            <person name="Hill K.K."/>
            <person name="Xie G."/>
            <person name="Foley B.T."/>
            <person name="Williamson C.H."/>
            <person name="Foster J.T."/>
            <person name="Johnson S.L."/>
            <person name="Chertkov O."/>
            <person name="Teshima H."/>
            <person name="Gibbons H.S."/>
            <person name="Johnsky L.A."/>
            <person name="Karavis M.A."/>
            <person name="Smith L.A."/>
        </authorList>
    </citation>
    <scope>NUCLEOTIDE SEQUENCE [LARGE SCALE GENOMIC DNA]</scope>
    <source>
        <strain evidence="1 2">CDC 2741</strain>
    </source>
</reference>
<gene>
    <name evidence="1" type="ORF">U732_4001</name>
</gene>
<dbReference type="AlphaFoldDB" id="A0A0C1RD23"/>
<comment type="caution">
    <text evidence="1">The sequence shown here is derived from an EMBL/GenBank/DDBJ whole genome shotgun (WGS) entry which is preliminary data.</text>
</comment>
<name>A0A0C1RD23_9CLOT</name>
<keyword evidence="2" id="KW-1185">Reference proteome</keyword>
<evidence type="ECO:0000313" key="1">
    <source>
        <dbReference type="EMBL" id="KIE48296.1"/>
    </source>
</evidence>
<protein>
    <submittedName>
        <fullName evidence="1">Uncharacterized protein</fullName>
    </submittedName>
</protein>
<sequence length="158" mass="19088">MEYLILETEDERIKLPVNKFKGFSDYEHKVKLSMSEEEILEVVQFGAENEYAEVKKLSRNNCCEDNQSTVYKLENFDIKTDSCTYEEFLYYKTGEENYEDDYLEEYDEEDDYEEKFNIGYRYIEDEKDLDRDFGEGDFDSKTLYIIQCECGDWEIFID</sequence>
<dbReference type="EMBL" id="AYSO01000011">
    <property type="protein sequence ID" value="KIE48296.1"/>
    <property type="molecule type" value="Genomic_DNA"/>
</dbReference>
<dbReference type="Proteomes" id="UP000031366">
    <property type="component" value="Unassembled WGS sequence"/>
</dbReference>